<gene>
    <name evidence="2" type="primary">gntU_4</name>
    <name evidence="2" type="ORF">NCTC8258_01493</name>
</gene>
<dbReference type="AlphaFoldDB" id="A0A379W5B3"/>
<reference evidence="2 3" key="1">
    <citation type="submission" date="2018-06" db="EMBL/GenBank/DDBJ databases">
        <authorList>
            <consortium name="Pathogen Informatics"/>
            <person name="Doyle S."/>
        </authorList>
    </citation>
    <scope>NUCLEOTIDE SEQUENCE [LARGE SCALE GENOMIC DNA]</scope>
    <source>
        <strain evidence="2 3">NCTC8258</strain>
    </source>
</reference>
<keyword evidence="1" id="KW-0472">Membrane</keyword>
<sequence>MTSLPTPIIGLIVAVFVLVWLVLRTRVHALIAMLAAACIAGLLGGMGIDKTLSVITSGFGTTLGSIGLVIGLGVMMGRLLEVSGAAERIAWSFIKWLGNAVKSGRWRSRVILSASPFSSIPLLSFFIRWRKRWRKAVNVRY</sequence>
<dbReference type="GO" id="GO:0015128">
    <property type="term" value="F:gluconate transmembrane transporter activity"/>
    <property type="evidence" value="ECO:0007669"/>
    <property type="project" value="InterPro"/>
</dbReference>
<dbReference type="EMBL" id="UGXS01000004">
    <property type="protein sequence ID" value="SUH13836.1"/>
    <property type="molecule type" value="Genomic_DNA"/>
</dbReference>
<feature type="transmembrane region" description="Helical" evidence="1">
    <location>
        <begin position="54"/>
        <end position="74"/>
    </location>
</feature>
<feature type="transmembrane region" description="Helical" evidence="1">
    <location>
        <begin position="30"/>
        <end position="48"/>
    </location>
</feature>
<organism evidence="2 3">
    <name type="scientific">Salmonella enterica I</name>
    <dbReference type="NCBI Taxonomy" id="59201"/>
    <lineage>
        <taxon>Bacteria</taxon>
        <taxon>Pseudomonadati</taxon>
        <taxon>Pseudomonadota</taxon>
        <taxon>Gammaproteobacteria</taxon>
        <taxon>Enterobacterales</taxon>
        <taxon>Enterobacteriaceae</taxon>
        <taxon>Salmonella</taxon>
    </lineage>
</organism>
<keyword evidence="1" id="KW-1133">Transmembrane helix</keyword>
<evidence type="ECO:0000256" key="1">
    <source>
        <dbReference type="SAM" id="Phobius"/>
    </source>
</evidence>
<protein>
    <submittedName>
        <fullName evidence="2">Permease</fullName>
    </submittedName>
</protein>
<dbReference type="InterPro" id="IPR003474">
    <property type="entry name" value="Glcn_transporter"/>
</dbReference>
<dbReference type="GO" id="GO:0005886">
    <property type="term" value="C:plasma membrane"/>
    <property type="evidence" value="ECO:0007669"/>
    <property type="project" value="TreeGrafter"/>
</dbReference>
<evidence type="ECO:0000313" key="2">
    <source>
        <dbReference type="EMBL" id="SUH13836.1"/>
    </source>
</evidence>
<feature type="transmembrane region" description="Helical" evidence="1">
    <location>
        <begin position="6"/>
        <end position="23"/>
    </location>
</feature>
<dbReference type="Pfam" id="PF02447">
    <property type="entry name" value="GntP_permease"/>
    <property type="match status" value="1"/>
</dbReference>
<evidence type="ECO:0000313" key="3">
    <source>
        <dbReference type="Proteomes" id="UP000255509"/>
    </source>
</evidence>
<dbReference type="PANTHER" id="PTHR30354">
    <property type="entry name" value="GNT FAMILY GLUCONATE TRANSPORTER"/>
    <property type="match status" value="1"/>
</dbReference>
<proteinExistence type="predicted"/>
<name>A0A379W5B3_SALET</name>
<accession>A0A379W5B3</accession>
<keyword evidence="1" id="KW-0812">Transmembrane</keyword>
<dbReference type="PANTHER" id="PTHR30354:SF11">
    <property type="entry name" value="PERMEASE"/>
    <property type="match status" value="1"/>
</dbReference>
<dbReference type="Proteomes" id="UP000255509">
    <property type="component" value="Unassembled WGS sequence"/>
</dbReference>